<dbReference type="RefSeq" id="WP_091414476.1">
    <property type="nucleotide sequence ID" value="NZ_LT629749.1"/>
</dbReference>
<name>A0A1H1Z310_9ACTN</name>
<accession>A0A1H1Z310</accession>
<dbReference type="EMBL" id="LT629749">
    <property type="protein sequence ID" value="SDT28131.1"/>
    <property type="molecule type" value="Genomic_DNA"/>
</dbReference>
<evidence type="ECO:0000313" key="3">
    <source>
        <dbReference type="EMBL" id="SDT28131.1"/>
    </source>
</evidence>
<gene>
    <name evidence="3" type="ORF">SAMN04488543_3552</name>
</gene>
<dbReference type="PANTHER" id="PTHR43569">
    <property type="entry name" value="AMIDOHYDROLASE"/>
    <property type="match status" value="1"/>
</dbReference>
<keyword evidence="4" id="KW-1185">Reference proteome</keyword>
<evidence type="ECO:0000313" key="4">
    <source>
        <dbReference type="Proteomes" id="UP000199092"/>
    </source>
</evidence>
<evidence type="ECO:0000259" key="2">
    <source>
        <dbReference type="Pfam" id="PF04909"/>
    </source>
</evidence>
<dbReference type="Proteomes" id="UP000199092">
    <property type="component" value="Chromosome I"/>
</dbReference>
<dbReference type="PANTHER" id="PTHR43569:SF2">
    <property type="entry name" value="AMIDOHYDROLASE-RELATED DOMAIN-CONTAINING PROTEIN"/>
    <property type="match status" value="1"/>
</dbReference>
<dbReference type="AlphaFoldDB" id="A0A1H1Z310"/>
<reference evidence="3 4" key="1">
    <citation type="submission" date="2016-10" db="EMBL/GenBank/DDBJ databases">
        <authorList>
            <person name="de Groot N.N."/>
        </authorList>
    </citation>
    <scope>NUCLEOTIDE SEQUENCE [LARGE SCALE GENOMIC DNA]</scope>
    <source>
        <strain evidence="3 4">DSM 21741</strain>
    </source>
</reference>
<protein>
    <submittedName>
        <fullName evidence="3">L-fuconolactonase</fullName>
    </submittedName>
</protein>
<evidence type="ECO:0000256" key="1">
    <source>
        <dbReference type="ARBA" id="ARBA00038310"/>
    </source>
</evidence>
<dbReference type="InterPro" id="IPR032466">
    <property type="entry name" value="Metal_Hydrolase"/>
</dbReference>
<dbReference type="STRING" id="546871.SAMN04488543_3552"/>
<organism evidence="3 4">
    <name type="scientific">Friedmanniella luteola</name>
    <dbReference type="NCBI Taxonomy" id="546871"/>
    <lineage>
        <taxon>Bacteria</taxon>
        <taxon>Bacillati</taxon>
        <taxon>Actinomycetota</taxon>
        <taxon>Actinomycetes</taxon>
        <taxon>Propionibacteriales</taxon>
        <taxon>Nocardioidaceae</taxon>
        <taxon>Friedmanniella</taxon>
    </lineage>
</organism>
<dbReference type="Pfam" id="PF04909">
    <property type="entry name" value="Amidohydro_2"/>
    <property type="match status" value="1"/>
</dbReference>
<dbReference type="Gene3D" id="3.20.20.140">
    <property type="entry name" value="Metal-dependent hydrolases"/>
    <property type="match status" value="1"/>
</dbReference>
<proteinExistence type="inferred from homology"/>
<feature type="domain" description="Amidohydrolase-related" evidence="2">
    <location>
        <begin position="3"/>
        <end position="277"/>
    </location>
</feature>
<dbReference type="OrthoDB" id="5450317at2"/>
<dbReference type="GO" id="GO:0016787">
    <property type="term" value="F:hydrolase activity"/>
    <property type="evidence" value="ECO:0007669"/>
    <property type="project" value="InterPro"/>
</dbReference>
<comment type="similarity">
    <text evidence="1">Belongs to the metallo-dependent hydrolases superfamily.</text>
</comment>
<dbReference type="InterPro" id="IPR006680">
    <property type="entry name" value="Amidohydro-rel"/>
</dbReference>
<dbReference type="SUPFAM" id="SSF51556">
    <property type="entry name" value="Metallo-dependent hydrolases"/>
    <property type="match status" value="1"/>
</dbReference>
<dbReference type="InterPro" id="IPR052350">
    <property type="entry name" value="Metallo-dep_Lactonases"/>
</dbReference>
<sequence length="290" mass="30496">MIIDAHQHVWDLDRATYPWLGPQHGPIFRSIAEDEVLPELRACGVDAVVLVQAADNAEDTALMLATAAAHPEVVAVVAFLPLENPDATAALLPGLAADPLVVGIRTLIHDRPDPDFLVRPEVRESLGLLAAAGLAFDVVAVLPRHLEHVPVLAAEHPGLRLVVDHLAAPPIGSVDLEPWRTLLARAAEPPNVHAKVSGLYPAADPTAWSTEALRPVVAHAVDVFGPDRLMYGGDWPVSVLAGGYTAVWEGLHPLVTELGVEAAAAVLGGTAVRVYGIDPGRLAALGGCRS</sequence>